<dbReference type="Gene3D" id="3.40.50.300">
    <property type="entry name" value="P-loop containing nucleotide triphosphate hydrolases"/>
    <property type="match status" value="2"/>
</dbReference>
<dbReference type="PANTHER" id="PTHR19211:SF117">
    <property type="entry name" value="ATP-BINDING CASSETTE SUB-FAMILY F MEMBER 3"/>
    <property type="match status" value="1"/>
</dbReference>
<dbReference type="CDD" id="cd03221">
    <property type="entry name" value="ABCF_EF-3"/>
    <property type="match status" value="2"/>
</dbReference>
<feature type="domain" description="ABC transporter" evidence="5">
    <location>
        <begin position="184"/>
        <end position="450"/>
    </location>
</feature>
<dbReference type="AlphaFoldDB" id="A0AAX4JKR3"/>
<evidence type="ECO:0000256" key="1">
    <source>
        <dbReference type="ARBA" id="ARBA00022737"/>
    </source>
</evidence>
<dbReference type="GO" id="GO:0016887">
    <property type="term" value="F:ATP hydrolysis activity"/>
    <property type="evidence" value="ECO:0007669"/>
    <property type="project" value="InterPro"/>
</dbReference>
<protein>
    <recommendedName>
        <fullName evidence="5">ABC transporter domain-containing protein</fullName>
    </recommendedName>
</protein>
<keyword evidence="2" id="KW-0547">Nucleotide-binding</keyword>
<dbReference type="FunFam" id="3.40.50.300:FF:001135">
    <property type="entry name" value="ABC transporter F family member 3"/>
    <property type="match status" value="1"/>
</dbReference>
<keyword evidence="7" id="KW-1185">Reference proteome</keyword>
<evidence type="ECO:0000259" key="5">
    <source>
        <dbReference type="PROSITE" id="PS50893"/>
    </source>
</evidence>
<keyword evidence="3" id="KW-0067">ATP-binding</keyword>
<dbReference type="Pfam" id="PF00005">
    <property type="entry name" value="ABC_tran"/>
    <property type="match status" value="2"/>
</dbReference>
<dbReference type="Pfam" id="PF12848">
    <property type="entry name" value="ABC_tran_Xtn"/>
    <property type="match status" value="1"/>
</dbReference>
<feature type="region of interest" description="Disordered" evidence="4">
    <location>
        <begin position="277"/>
        <end position="307"/>
    </location>
</feature>
<dbReference type="FunFam" id="3.40.50.300:FF:000104">
    <property type="entry name" value="ATP-binding cassette sub-family F member 3"/>
    <property type="match status" value="1"/>
</dbReference>
<dbReference type="GO" id="GO:0005524">
    <property type="term" value="F:ATP binding"/>
    <property type="evidence" value="ECO:0007669"/>
    <property type="project" value="UniProtKB-KW"/>
</dbReference>
<feature type="compositionally biased region" description="Polar residues" evidence="4">
    <location>
        <begin position="287"/>
        <end position="296"/>
    </location>
</feature>
<dbReference type="InterPro" id="IPR027417">
    <property type="entry name" value="P-loop_NTPase"/>
</dbReference>
<dbReference type="InterPro" id="IPR032781">
    <property type="entry name" value="ABC_tran_Xtn"/>
</dbReference>
<dbReference type="SUPFAM" id="SSF52540">
    <property type="entry name" value="P-loop containing nucleoside triphosphate hydrolases"/>
    <property type="match status" value="2"/>
</dbReference>
<evidence type="ECO:0000313" key="6">
    <source>
        <dbReference type="EMBL" id="WWC85975.1"/>
    </source>
</evidence>
<evidence type="ECO:0000256" key="3">
    <source>
        <dbReference type="ARBA" id="ARBA00022840"/>
    </source>
</evidence>
<sequence>MAKVATDIRRTFPKTDEVVVSYIAGLVEDEDEEVDDIVGMTRGMLDNIGEGSKDSKVLDDFMARLIEYLETQTSKRVRKSTVATKLDKSVHMRSQAMSATIAMSGKVDLESNTKGQASRVDLNKLAKAEAKLKAKIEKRSKRDLYQGSKLIEQLNKNKQSYEEMYMKVNPLDLSGAAKGKSKDIHLNNIDVSFASNRILAGATLTMAHGRRYGLIGRNGIGKSTLLRHLALREVPIPTHISVLYVEQEISGDNTTALESVLQADVWRHKYTTEEKELNMKMEELDKQSAQSEGSLSTEEKENLEREKEEILTRIGEVQKTLVDMEAETGPARAGLLLAGLGFSEEDQKKVTSSFSGGWRMRLALARALFVKPDLLMLDEPSNMLDLNAIAWLEEYLQTWPSTLLVVSHDRAFLDHVATDIIHQHSQRLDYYKGNFSQFYATKIDRAKQQKKEYETQLTYRQHLQAYIDRWRYNANRAAQAQSKIKILEKLPELEPPEEDDSESFKFPDPEKISPPLLQLDEATFGYTPEKIILRGVNIDVQMDSRIAVIGPNGAGKSTMIKLLTGDLQPSQGRATHNSRCRISYFTQHFVNQLDMNVSPVAFLQSKFPGKVEQEYRSHLGSFGITGLTGLQKIDTLSGGQKARVAFAVLSMQKPHILLLDEPSNHLDIEGIDALIEAIKVFKGGVISISHDERFITNTSNQLWVCADGKVTKFLGDVESYKKIVTEELQAKLRP</sequence>
<dbReference type="RefSeq" id="XP_066072738.1">
    <property type="nucleotide sequence ID" value="XM_066216641.1"/>
</dbReference>
<dbReference type="PROSITE" id="PS50893">
    <property type="entry name" value="ABC_TRANSPORTER_2"/>
    <property type="match status" value="2"/>
</dbReference>
<dbReference type="PROSITE" id="PS00211">
    <property type="entry name" value="ABC_TRANSPORTER_1"/>
    <property type="match status" value="2"/>
</dbReference>
<dbReference type="InterPro" id="IPR003439">
    <property type="entry name" value="ABC_transporter-like_ATP-bd"/>
</dbReference>
<feature type="compositionally biased region" description="Basic and acidic residues" evidence="4">
    <location>
        <begin position="297"/>
        <end position="307"/>
    </location>
</feature>
<organism evidence="6 7">
    <name type="scientific">Kwoniella dendrophila CBS 6074</name>
    <dbReference type="NCBI Taxonomy" id="1295534"/>
    <lineage>
        <taxon>Eukaryota</taxon>
        <taxon>Fungi</taxon>
        <taxon>Dikarya</taxon>
        <taxon>Basidiomycota</taxon>
        <taxon>Agaricomycotina</taxon>
        <taxon>Tremellomycetes</taxon>
        <taxon>Tremellales</taxon>
        <taxon>Cryptococcaceae</taxon>
        <taxon>Kwoniella</taxon>
    </lineage>
</organism>
<dbReference type="InterPro" id="IPR003593">
    <property type="entry name" value="AAA+_ATPase"/>
</dbReference>
<feature type="domain" description="ABC transporter" evidence="5">
    <location>
        <begin position="517"/>
        <end position="732"/>
    </location>
</feature>
<dbReference type="EMBL" id="CP144098">
    <property type="protein sequence ID" value="WWC85975.1"/>
    <property type="molecule type" value="Genomic_DNA"/>
</dbReference>
<reference evidence="6 7" key="1">
    <citation type="submission" date="2024-01" db="EMBL/GenBank/DDBJ databases">
        <title>Comparative genomics of Cryptococcus and Kwoniella reveals pathogenesis evolution and contrasting modes of karyotype evolution via chromosome fusion or intercentromeric recombination.</title>
        <authorList>
            <person name="Coelho M.A."/>
            <person name="David-Palma M."/>
            <person name="Shea T."/>
            <person name="Bowers K."/>
            <person name="McGinley-Smith S."/>
            <person name="Mohammad A.W."/>
            <person name="Gnirke A."/>
            <person name="Yurkov A.M."/>
            <person name="Nowrousian M."/>
            <person name="Sun S."/>
            <person name="Cuomo C.A."/>
            <person name="Heitman J."/>
        </authorList>
    </citation>
    <scope>NUCLEOTIDE SEQUENCE [LARGE SCALE GENOMIC DNA]</scope>
    <source>
        <strain evidence="6 7">CBS 6074</strain>
    </source>
</reference>
<dbReference type="SMART" id="SM00382">
    <property type="entry name" value="AAA"/>
    <property type="match status" value="2"/>
</dbReference>
<evidence type="ECO:0000256" key="4">
    <source>
        <dbReference type="SAM" id="MobiDB-lite"/>
    </source>
</evidence>
<evidence type="ECO:0000313" key="7">
    <source>
        <dbReference type="Proteomes" id="UP001355207"/>
    </source>
</evidence>
<name>A0AAX4JKR3_9TREE</name>
<dbReference type="Proteomes" id="UP001355207">
    <property type="component" value="Chromosome 1"/>
</dbReference>
<gene>
    <name evidence="6" type="ORF">L201_000846</name>
</gene>
<feature type="compositionally biased region" description="Basic and acidic residues" evidence="4">
    <location>
        <begin position="277"/>
        <end position="286"/>
    </location>
</feature>
<dbReference type="InterPro" id="IPR050611">
    <property type="entry name" value="ABCF"/>
</dbReference>
<accession>A0AAX4JKR3</accession>
<proteinExistence type="predicted"/>
<dbReference type="InterPro" id="IPR017871">
    <property type="entry name" value="ABC_transporter-like_CS"/>
</dbReference>
<keyword evidence="1" id="KW-0677">Repeat</keyword>
<dbReference type="GeneID" id="91091518"/>
<dbReference type="PANTHER" id="PTHR19211">
    <property type="entry name" value="ATP-BINDING TRANSPORT PROTEIN-RELATED"/>
    <property type="match status" value="1"/>
</dbReference>
<evidence type="ECO:0000256" key="2">
    <source>
        <dbReference type="ARBA" id="ARBA00022741"/>
    </source>
</evidence>